<feature type="transmembrane region" description="Helical" evidence="1">
    <location>
        <begin position="22"/>
        <end position="43"/>
    </location>
</feature>
<protein>
    <recommendedName>
        <fullName evidence="4">NAD(FAD)-dependent dehydrogenase</fullName>
    </recommendedName>
</protein>
<keyword evidence="3" id="KW-1185">Reference proteome</keyword>
<keyword evidence="1" id="KW-1133">Transmembrane helix</keyword>
<organism evidence="2 3">
    <name type="scientific">Lysinibacillus odysseyi 34hs-1 = NBRC 100172</name>
    <dbReference type="NCBI Taxonomy" id="1220589"/>
    <lineage>
        <taxon>Bacteria</taxon>
        <taxon>Bacillati</taxon>
        <taxon>Bacillota</taxon>
        <taxon>Bacilli</taxon>
        <taxon>Bacillales</taxon>
        <taxon>Bacillaceae</taxon>
        <taxon>Lysinibacillus</taxon>
    </lineage>
</organism>
<dbReference type="Proteomes" id="UP000030437">
    <property type="component" value="Unassembled WGS sequence"/>
</dbReference>
<dbReference type="eggNOG" id="ENOG502ZZP1">
    <property type="taxonomic scope" value="Bacteria"/>
</dbReference>
<proteinExistence type="predicted"/>
<evidence type="ECO:0000313" key="3">
    <source>
        <dbReference type="Proteomes" id="UP000030437"/>
    </source>
</evidence>
<keyword evidence="1" id="KW-0812">Transmembrane</keyword>
<dbReference type="RefSeq" id="WP_036154718.1">
    <property type="nucleotide sequence ID" value="NZ_BCVX01000005.1"/>
</dbReference>
<reference evidence="2 3" key="1">
    <citation type="submission" date="2014-02" db="EMBL/GenBank/DDBJ databases">
        <title>Draft genome sequence of Lysinibacillus odysseyi NBRC 100172.</title>
        <authorList>
            <person name="Zhang F."/>
            <person name="Wang G."/>
            <person name="Zhang L."/>
        </authorList>
    </citation>
    <scope>NUCLEOTIDE SEQUENCE [LARGE SCALE GENOMIC DNA]</scope>
    <source>
        <strain evidence="2 3">NBRC 100172</strain>
    </source>
</reference>
<dbReference type="OrthoDB" id="2476435at2"/>
<evidence type="ECO:0008006" key="4">
    <source>
        <dbReference type="Google" id="ProtNLM"/>
    </source>
</evidence>
<dbReference type="Pfam" id="PF10966">
    <property type="entry name" value="DUF2768"/>
    <property type="match status" value="1"/>
</dbReference>
<keyword evidence="1" id="KW-0472">Membrane</keyword>
<evidence type="ECO:0000313" key="2">
    <source>
        <dbReference type="EMBL" id="KGR84960.1"/>
    </source>
</evidence>
<sequence>MDHSIFVLNTRGPLAAMPAMDVMWVSFYSIALMLVAVLIVSAVRKWIHNGVLSFIFRMVAFGLFLIGTILMVLVVATWPA</sequence>
<evidence type="ECO:0000256" key="1">
    <source>
        <dbReference type="SAM" id="Phobius"/>
    </source>
</evidence>
<feature type="transmembrane region" description="Helical" evidence="1">
    <location>
        <begin position="55"/>
        <end position="78"/>
    </location>
</feature>
<dbReference type="EMBL" id="JPVP01000055">
    <property type="protein sequence ID" value="KGR84960.1"/>
    <property type="molecule type" value="Genomic_DNA"/>
</dbReference>
<gene>
    <name evidence="2" type="ORF">CD32_10900</name>
</gene>
<dbReference type="InterPro" id="IPR020076">
    <property type="entry name" value="DUF2768"/>
</dbReference>
<dbReference type="AlphaFoldDB" id="A0A0A3INB1"/>
<name>A0A0A3INB1_9BACI</name>
<comment type="caution">
    <text evidence="2">The sequence shown here is derived from an EMBL/GenBank/DDBJ whole genome shotgun (WGS) entry which is preliminary data.</text>
</comment>
<accession>A0A0A3INB1</accession>
<dbReference type="STRING" id="1220589.CD32_10900"/>